<sequence length="75" mass="7868">MTPDDIDEWLECWVEDHLAGHANAGDPTIDALVARCIADAAHAGIGEAALRSACGGDLRAFLADEHDAIIPPDGF</sequence>
<evidence type="ECO:0000313" key="2">
    <source>
        <dbReference type="Proteomes" id="UP000585665"/>
    </source>
</evidence>
<dbReference type="RefSeq" id="WP_176612739.1">
    <property type="nucleotide sequence ID" value="NZ_JABXXR010000016.1"/>
</dbReference>
<gene>
    <name evidence="1" type="ORF">HUK82_04140</name>
</gene>
<protein>
    <recommendedName>
        <fullName evidence="3">DUF768 domain-containing protein</fullName>
    </recommendedName>
</protein>
<organism evidence="1 2">
    <name type="scientific">Ameyamaea chiangmaiensis</name>
    <dbReference type="NCBI Taxonomy" id="442969"/>
    <lineage>
        <taxon>Bacteria</taxon>
        <taxon>Pseudomonadati</taxon>
        <taxon>Pseudomonadota</taxon>
        <taxon>Alphaproteobacteria</taxon>
        <taxon>Acetobacterales</taxon>
        <taxon>Acetobacteraceae</taxon>
        <taxon>Ameyamaea</taxon>
    </lineage>
</organism>
<name>A0A850P549_9PROT</name>
<evidence type="ECO:0008006" key="3">
    <source>
        <dbReference type="Google" id="ProtNLM"/>
    </source>
</evidence>
<comment type="caution">
    <text evidence="1">The sequence shown here is derived from an EMBL/GenBank/DDBJ whole genome shotgun (WGS) entry which is preliminary data.</text>
</comment>
<dbReference type="EMBL" id="JABXXR010000016">
    <property type="protein sequence ID" value="NVN39757.1"/>
    <property type="molecule type" value="Genomic_DNA"/>
</dbReference>
<evidence type="ECO:0000313" key="1">
    <source>
        <dbReference type="EMBL" id="NVN39757.1"/>
    </source>
</evidence>
<dbReference type="AlphaFoldDB" id="A0A850P549"/>
<proteinExistence type="predicted"/>
<keyword evidence="2" id="KW-1185">Reference proteome</keyword>
<reference evidence="1 2" key="1">
    <citation type="submission" date="2020-06" db="EMBL/GenBank/DDBJ databases">
        <title>Description of novel acetic acid bacteria.</title>
        <authorList>
            <person name="Sombolestani A."/>
        </authorList>
    </citation>
    <scope>NUCLEOTIDE SEQUENCE [LARGE SCALE GENOMIC DNA]</scope>
    <source>
        <strain evidence="1 2">LMG 27010</strain>
    </source>
</reference>
<dbReference type="Proteomes" id="UP000585665">
    <property type="component" value="Unassembled WGS sequence"/>
</dbReference>
<accession>A0A850P549</accession>